<dbReference type="InterPro" id="IPR024983">
    <property type="entry name" value="CHAT_dom"/>
</dbReference>
<dbReference type="Pfam" id="PF13374">
    <property type="entry name" value="TPR_10"/>
    <property type="match status" value="1"/>
</dbReference>
<dbReference type="SUPFAM" id="SSF48452">
    <property type="entry name" value="TPR-like"/>
    <property type="match status" value="1"/>
</dbReference>
<keyword evidence="4" id="KW-1185">Reference proteome</keyword>
<proteinExistence type="predicted"/>
<dbReference type="Gene3D" id="1.25.40.10">
    <property type="entry name" value="Tetratricopeptide repeat domain"/>
    <property type="match status" value="3"/>
</dbReference>
<dbReference type="Proteomes" id="UP000641646">
    <property type="component" value="Unassembled WGS sequence"/>
</dbReference>
<protein>
    <submittedName>
        <fullName evidence="3">CHAT domain-containing protein</fullName>
    </submittedName>
</protein>
<feature type="coiled-coil region" evidence="1">
    <location>
        <begin position="552"/>
        <end position="579"/>
    </location>
</feature>
<dbReference type="PANTHER" id="PTHR10098">
    <property type="entry name" value="RAPSYN-RELATED"/>
    <property type="match status" value="1"/>
</dbReference>
<evidence type="ECO:0000313" key="3">
    <source>
        <dbReference type="EMBL" id="MBD2183808.1"/>
    </source>
</evidence>
<dbReference type="EMBL" id="JACJPW010000065">
    <property type="protein sequence ID" value="MBD2183808.1"/>
    <property type="molecule type" value="Genomic_DNA"/>
</dbReference>
<dbReference type="AlphaFoldDB" id="A0A926VHG5"/>
<organism evidence="3 4">
    <name type="scientific">Aerosakkonema funiforme FACHB-1375</name>
    <dbReference type="NCBI Taxonomy" id="2949571"/>
    <lineage>
        <taxon>Bacteria</taxon>
        <taxon>Bacillati</taxon>
        <taxon>Cyanobacteriota</taxon>
        <taxon>Cyanophyceae</taxon>
        <taxon>Oscillatoriophycideae</taxon>
        <taxon>Aerosakkonematales</taxon>
        <taxon>Aerosakkonemataceae</taxon>
        <taxon>Aerosakkonema</taxon>
    </lineage>
</organism>
<dbReference type="InterPro" id="IPR011990">
    <property type="entry name" value="TPR-like_helical_dom_sf"/>
</dbReference>
<accession>A0A926VHG5</accession>
<gene>
    <name evidence="3" type="ORF">H6G03_22535</name>
</gene>
<comment type="caution">
    <text evidence="3">The sequence shown here is derived from an EMBL/GenBank/DDBJ whole genome shotgun (WGS) entry which is preliminary data.</text>
</comment>
<evidence type="ECO:0000259" key="2">
    <source>
        <dbReference type="Pfam" id="PF12770"/>
    </source>
</evidence>
<dbReference type="Pfam" id="PF12770">
    <property type="entry name" value="CHAT"/>
    <property type="match status" value="1"/>
</dbReference>
<dbReference type="InterPro" id="IPR019734">
    <property type="entry name" value="TPR_rpt"/>
</dbReference>
<keyword evidence="1" id="KW-0175">Coiled coil</keyword>
<feature type="domain" description="CHAT" evidence="2">
    <location>
        <begin position="676"/>
        <end position="1006"/>
    </location>
</feature>
<dbReference type="RefSeq" id="WP_190468924.1">
    <property type="nucleotide sequence ID" value="NZ_JACJPW010000065.1"/>
</dbReference>
<sequence length="1007" mass="113898">MDETRIQAYVNLIEALLSCPNGEEPQILQANSELLDLGFVQVCEAVAAGLAEEGKQNEADFLRSVASQLGEFLGMNDEEDGDNSEGENTEKYVEFILELLHAEESYRDISVVYPILDRGKHLLNVRFAAILNQVAVNLIAKHPEATREIIPIIGNLSIHISGFPRGKRANNIEIGIAGYQIVLNNLEPGSELWATAQNNLAIAYHSRIRGEKADNLEQAIEFYTATLTIYTREAFPQEWATTQNNLGNAYWDRIKGEKADNLELAIASYTAALEVYTRQAFPQDWAMTQNNLGNAYQNRIKGEKADNLELAIASYTAASEVRTREAFPQDWAGTQNNLAVAYRNRIKGEKADNLEKAIAYYTAALTVYTRDAFPEKWAMMQNNVANAYRNRIKGDKVDNIEKAIKCYRQALEIRTPSAFPLDCLDTGRNLGNLAFELQDWNNAIYGYEKAIAAVEQSRDWAGTEAAKREIQENAIEVYFRMLQACINAQNLTKAVETAERSKARNLVELLANRDLYPKGDIPQEILTRLDSLRRDIPAIQRQLGQKSTSQLSESNNDTQKQLRDELTKLQQQLDSVLEQIKPFDPNFSFTQKVEPILHSEIQSLVADNTAIIEWYITEDKFATFVITSTSPQIQLWQSSEQDLKDLGNWAIEYLTDYTDEKDANKTQWRQNLATRLQRLAEILHLDEIIKLVPPTVDKLVLIPHRFLHLFPLHALNLTKTAHNNSYCLLDRFPQGVSYAPSCQLLQRAQMRQRPNFSHLFAIQNPTKDLTYANLEVQTIQQHFNPQDILIETAAKKAVIDNNRLSIADCIHFSCHGYFNFENPLLSALLLADCELPPPPPNPDPNRYLPLKNNKTLDLKQCLTLADIFDLDLRACRLVVLSACETGITDFSSLSDEYIGLPSGFLVAGSPGVVCSLWSVSDLSTAFLLIRFYRELTEQPSLSVPVALKKAQNWLRNLSREDLLKELDTLKLDTKRREGIERWLKLNGNPAFPFEDPAYWAAFCAIGL</sequence>
<reference evidence="3" key="1">
    <citation type="journal article" date="2015" name="ISME J.">
        <title>Draft Genome Sequence of Streptomyces incarnatus NRRL8089, which Produces the Nucleoside Antibiotic Sinefungin.</title>
        <authorList>
            <person name="Oshima K."/>
            <person name="Hattori M."/>
            <person name="Shimizu H."/>
            <person name="Fukuda K."/>
            <person name="Nemoto M."/>
            <person name="Inagaki K."/>
            <person name="Tamura T."/>
        </authorList>
    </citation>
    <scope>NUCLEOTIDE SEQUENCE</scope>
    <source>
        <strain evidence="3">FACHB-1375</strain>
    </source>
</reference>
<evidence type="ECO:0000256" key="1">
    <source>
        <dbReference type="SAM" id="Coils"/>
    </source>
</evidence>
<dbReference type="SMART" id="SM00028">
    <property type="entry name" value="TPR"/>
    <property type="match status" value="6"/>
</dbReference>
<evidence type="ECO:0000313" key="4">
    <source>
        <dbReference type="Proteomes" id="UP000641646"/>
    </source>
</evidence>
<reference evidence="3" key="2">
    <citation type="submission" date="2020-08" db="EMBL/GenBank/DDBJ databases">
        <authorList>
            <person name="Chen M."/>
            <person name="Teng W."/>
            <person name="Zhao L."/>
            <person name="Hu C."/>
            <person name="Zhou Y."/>
            <person name="Han B."/>
            <person name="Song L."/>
            <person name="Shu W."/>
        </authorList>
    </citation>
    <scope>NUCLEOTIDE SEQUENCE</scope>
    <source>
        <strain evidence="3">FACHB-1375</strain>
    </source>
</reference>
<name>A0A926VHG5_9CYAN</name>